<dbReference type="Proteomes" id="UP000297747">
    <property type="component" value="Unassembled WGS sequence"/>
</dbReference>
<reference evidence="1 2" key="1">
    <citation type="submission" date="2019-03" db="EMBL/GenBank/DDBJ databases">
        <title>Diversity of the mouse oral microbiome.</title>
        <authorList>
            <person name="Joseph S."/>
            <person name="Aduse-Opoku J."/>
            <person name="Curtis M."/>
            <person name="Wade W."/>
            <person name="Hashim A."/>
        </authorList>
    </citation>
    <scope>NUCLEOTIDE SEQUENCE [LARGE SCALE GENOMIC DNA]</scope>
    <source>
        <strain evidence="1 2">HT4</strain>
    </source>
</reference>
<gene>
    <name evidence="1" type="ORF">E4U01_06615</name>
</gene>
<name>A0A4Y9FPZ5_STRAI</name>
<evidence type="ECO:0000313" key="2">
    <source>
        <dbReference type="Proteomes" id="UP000297747"/>
    </source>
</evidence>
<sequence>MVKWINSELHIENDWYEIRCHINRTNHLKVYLYGLKNRKNQFCIDFGKILFYKAIDEGWELNPLEYTDNSVNPPLIHQAVLVELFDSHLRKDIQDAYPYSLHHYQVLGINFGIDIIAQGSPVIMDDSNN</sequence>
<organism evidence="1 2">
    <name type="scientific">Streptococcus acidominimus</name>
    <dbReference type="NCBI Taxonomy" id="1326"/>
    <lineage>
        <taxon>Bacteria</taxon>
        <taxon>Bacillati</taxon>
        <taxon>Bacillota</taxon>
        <taxon>Bacilli</taxon>
        <taxon>Lactobacillales</taxon>
        <taxon>Streptococcaceae</taxon>
        <taxon>Streptococcus</taxon>
    </lineage>
</organism>
<evidence type="ECO:0000313" key="1">
    <source>
        <dbReference type="EMBL" id="TFU30338.1"/>
    </source>
</evidence>
<dbReference type="RefSeq" id="WP_135053017.1">
    <property type="nucleotide sequence ID" value="NZ_CAKOCW010000020.1"/>
</dbReference>
<protein>
    <submittedName>
        <fullName evidence="1">Uncharacterized protein</fullName>
    </submittedName>
</protein>
<dbReference type="AlphaFoldDB" id="A0A4Y9FPZ5"/>
<comment type="caution">
    <text evidence="1">The sequence shown here is derived from an EMBL/GenBank/DDBJ whole genome shotgun (WGS) entry which is preliminary data.</text>
</comment>
<proteinExistence type="predicted"/>
<dbReference type="EMBL" id="SPQA01000021">
    <property type="protein sequence ID" value="TFU30338.1"/>
    <property type="molecule type" value="Genomic_DNA"/>
</dbReference>
<accession>A0A4Y9FPZ5</accession>